<reference evidence="4" key="1">
    <citation type="submission" date="2016-10" db="EMBL/GenBank/DDBJ databases">
        <authorList>
            <person name="Varghese N."/>
            <person name="Submissions S."/>
        </authorList>
    </citation>
    <scope>NUCLEOTIDE SEQUENCE [LARGE SCALE GENOMIC DNA]</scope>
    <source>
        <strain evidence="4">NRRL B-51270</strain>
    </source>
</reference>
<dbReference type="OrthoDB" id="9805684at2"/>
<dbReference type="CDD" id="cd18131">
    <property type="entry name" value="ASADH_C_bac_euk_like"/>
    <property type="match status" value="1"/>
</dbReference>
<dbReference type="SMART" id="SM00859">
    <property type="entry name" value="Semialdhyde_dh"/>
    <property type="match status" value="1"/>
</dbReference>
<comment type="similarity">
    <text evidence="1">Belongs to the aspartate-semialdehyde dehydrogenase family.</text>
</comment>
<feature type="domain" description="Semialdehyde dehydrogenase NAD-binding" evidence="2">
    <location>
        <begin position="4"/>
        <end position="119"/>
    </location>
</feature>
<name>A0A1H1PT05_9GAMM</name>
<proteinExistence type="inferred from homology"/>
<dbReference type="SUPFAM" id="SSF55347">
    <property type="entry name" value="Glyceraldehyde-3-phosphate dehydrogenase-like, C-terminal domain"/>
    <property type="match status" value="1"/>
</dbReference>
<dbReference type="SUPFAM" id="SSF51735">
    <property type="entry name" value="NAD(P)-binding Rossmann-fold domains"/>
    <property type="match status" value="1"/>
</dbReference>
<dbReference type="GO" id="GO:0051287">
    <property type="term" value="F:NAD binding"/>
    <property type="evidence" value="ECO:0007669"/>
    <property type="project" value="InterPro"/>
</dbReference>
<dbReference type="RefSeq" id="WP_157718128.1">
    <property type="nucleotide sequence ID" value="NZ_LT629736.1"/>
</dbReference>
<accession>A0A1H1PT05</accession>
<dbReference type="Gene3D" id="3.30.360.10">
    <property type="entry name" value="Dihydrodipicolinate Reductase, domain 2"/>
    <property type="match status" value="1"/>
</dbReference>
<keyword evidence="4" id="KW-1185">Reference proteome</keyword>
<evidence type="ECO:0000256" key="1">
    <source>
        <dbReference type="ARBA" id="ARBA00010584"/>
    </source>
</evidence>
<dbReference type="InterPro" id="IPR000534">
    <property type="entry name" value="Semialdehyde_DH_NAD-bd"/>
</dbReference>
<sequence length="338" mass="36275">MSCDIAIVGVTGLESESLLEVLEDEGYPFAKIHLLEPTDSAGERLMLKGQSQRVEALERFDFSSVKVVIFLGSREVATEWAPAITAKGCAIVDATGAHRGQKDIPVVVAEVNPQHIGEYASRRIVACPDAQVVQTVLALKPLLDEAGLRSVSLATYQSMSTHSKDALEALAFQTSRLLNGQPAERGAFDKQSAFNLLPRIGEVDEMGVADAERALAEDVRRVLDLPDLPISATCVLVPVFFGSAQAMQAVTEQKVASKRLAGLLRKGAGLKLLDKPAAGGYPTPVSDATGSDHVWIGRLRQDTLDPHSVSMWVVSDNLRKGVVLNSLAVAARLIKDFL</sequence>
<evidence type="ECO:0000259" key="2">
    <source>
        <dbReference type="SMART" id="SM00859"/>
    </source>
</evidence>
<dbReference type="Gene3D" id="3.40.50.720">
    <property type="entry name" value="NAD(P)-binding Rossmann-like Domain"/>
    <property type="match status" value="1"/>
</dbReference>
<dbReference type="AlphaFoldDB" id="A0A1H1PT05"/>
<dbReference type="Pfam" id="PF02774">
    <property type="entry name" value="Semialdhyde_dhC"/>
    <property type="match status" value="1"/>
</dbReference>
<dbReference type="PANTHER" id="PTHR46278">
    <property type="entry name" value="DEHYDROGENASE, PUTATIVE-RELATED"/>
    <property type="match status" value="1"/>
</dbReference>
<dbReference type="NCBIfam" id="NF011456">
    <property type="entry name" value="PRK14874.1"/>
    <property type="match status" value="1"/>
</dbReference>
<dbReference type="InterPro" id="IPR012280">
    <property type="entry name" value="Semialdhyde_DH_dimer_dom"/>
</dbReference>
<dbReference type="GO" id="GO:0016620">
    <property type="term" value="F:oxidoreductase activity, acting on the aldehyde or oxo group of donors, NAD or NADP as acceptor"/>
    <property type="evidence" value="ECO:0007669"/>
    <property type="project" value="InterPro"/>
</dbReference>
<dbReference type="Pfam" id="PF01118">
    <property type="entry name" value="Semialdhyde_dh"/>
    <property type="match status" value="1"/>
</dbReference>
<evidence type="ECO:0000313" key="3">
    <source>
        <dbReference type="EMBL" id="SDS14275.1"/>
    </source>
</evidence>
<dbReference type="GO" id="GO:0008652">
    <property type="term" value="P:amino acid biosynthetic process"/>
    <property type="evidence" value="ECO:0007669"/>
    <property type="project" value="InterPro"/>
</dbReference>
<dbReference type="Proteomes" id="UP000243207">
    <property type="component" value="Chromosome I"/>
</dbReference>
<gene>
    <name evidence="3" type="ORF">SAMN05216421_0983</name>
</gene>
<evidence type="ECO:0000313" key="4">
    <source>
        <dbReference type="Proteomes" id="UP000243207"/>
    </source>
</evidence>
<dbReference type="EMBL" id="LT629736">
    <property type="protein sequence ID" value="SDS14275.1"/>
    <property type="molecule type" value="Genomic_DNA"/>
</dbReference>
<dbReference type="PIRSF" id="PIRSF000148">
    <property type="entry name" value="ASA_dh"/>
    <property type="match status" value="1"/>
</dbReference>
<dbReference type="GO" id="GO:0046983">
    <property type="term" value="F:protein dimerization activity"/>
    <property type="evidence" value="ECO:0007669"/>
    <property type="project" value="InterPro"/>
</dbReference>
<dbReference type="PANTHER" id="PTHR46278:SF2">
    <property type="entry name" value="ASPARTATE-SEMIALDEHYDE DEHYDROGENASE"/>
    <property type="match status" value="1"/>
</dbReference>
<organism evidence="3 4">
    <name type="scientific">Halopseudomonas xinjiangensis</name>
    <dbReference type="NCBI Taxonomy" id="487184"/>
    <lineage>
        <taxon>Bacteria</taxon>
        <taxon>Pseudomonadati</taxon>
        <taxon>Pseudomonadota</taxon>
        <taxon>Gammaproteobacteria</taxon>
        <taxon>Pseudomonadales</taxon>
        <taxon>Pseudomonadaceae</taxon>
        <taxon>Halopseudomonas</taxon>
    </lineage>
</organism>
<protein>
    <submittedName>
        <fullName evidence="3">Aspartate-semialdehyde dehydrogenase</fullName>
    </submittedName>
</protein>
<dbReference type="NCBIfam" id="NF004224">
    <property type="entry name" value="PRK05671.1"/>
    <property type="match status" value="1"/>
</dbReference>
<dbReference type="CDD" id="cd17894">
    <property type="entry name" value="ASADH_USG1_N"/>
    <property type="match status" value="1"/>
</dbReference>
<dbReference type="InterPro" id="IPR036291">
    <property type="entry name" value="NAD(P)-bd_dom_sf"/>
</dbReference>
<dbReference type="STRING" id="487184.SAMN05216421_0983"/>